<evidence type="ECO:0000313" key="2">
    <source>
        <dbReference type="EMBL" id="JAD24950.1"/>
    </source>
</evidence>
<dbReference type="EMBL" id="GBRH01272945">
    <property type="protein sequence ID" value="JAD24950.1"/>
    <property type="molecule type" value="Transcribed_RNA"/>
</dbReference>
<dbReference type="AlphaFoldDB" id="A0A0A8YHJ4"/>
<feature type="region of interest" description="Disordered" evidence="1">
    <location>
        <begin position="1"/>
        <end position="25"/>
    </location>
</feature>
<proteinExistence type="predicted"/>
<accession>A0A0A8YHJ4</accession>
<reference evidence="2" key="1">
    <citation type="submission" date="2014-09" db="EMBL/GenBank/DDBJ databases">
        <authorList>
            <person name="Magalhaes I.L.F."/>
            <person name="Oliveira U."/>
            <person name="Santos F.R."/>
            <person name="Vidigal T.H.D.A."/>
            <person name="Brescovit A.D."/>
            <person name="Santos A.J."/>
        </authorList>
    </citation>
    <scope>NUCLEOTIDE SEQUENCE</scope>
    <source>
        <tissue evidence="2">Shoot tissue taken approximately 20 cm above the soil surface</tissue>
    </source>
</reference>
<name>A0A0A8YHJ4_ARUDO</name>
<protein>
    <submittedName>
        <fullName evidence="2">Uncharacterized protein</fullName>
    </submittedName>
</protein>
<reference evidence="2" key="2">
    <citation type="journal article" date="2015" name="Data Brief">
        <title>Shoot transcriptome of the giant reed, Arundo donax.</title>
        <authorList>
            <person name="Barrero R.A."/>
            <person name="Guerrero F.D."/>
            <person name="Moolhuijzen P."/>
            <person name="Goolsby J.A."/>
            <person name="Tidwell J."/>
            <person name="Bellgard S.E."/>
            <person name="Bellgard M.I."/>
        </authorList>
    </citation>
    <scope>NUCLEOTIDE SEQUENCE</scope>
    <source>
        <tissue evidence="2">Shoot tissue taken approximately 20 cm above the soil surface</tissue>
    </source>
</reference>
<sequence length="55" mass="5954">MCGDGDNDRWCTRREREQDEPTGTPGLVLAWSSLAPPTCPPSTRPLTNLAVGLIT</sequence>
<organism evidence="2">
    <name type="scientific">Arundo donax</name>
    <name type="common">Giant reed</name>
    <name type="synonym">Donax arundinaceus</name>
    <dbReference type="NCBI Taxonomy" id="35708"/>
    <lineage>
        <taxon>Eukaryota</taxon>
        <taxon>Viridiplantae</taxon>
        <taxon>Streptophyta</taxon>
        <taxon>Embryophyta</taxon>
        <taxon>Tracheophyta</taxon>
        <taxon>Spermatophyta</taxon>
        <taxon>Magnoliopsida</taxon>
        <taxon>Liliopsida</taxon>
        <taxon>Poales</taxon>
        <taxon>Poaceae</taxon>
        <taxon>PACMAD clade</taxon>
        <taxon>Arundinoideae</taxon>
        <taxon>Arundineae</taxon>
        <taxon>Arundo</taxon>
    </lineage>
</organism>
<feature type="compositionally biased region" description="Basic and acidic residues" evidence="1">
    <location>
        <begin position="1"/>
        <end position="19"/>
    </location>
</feature>
<evidence type="ECO:0000256" key="1">
    <source>
        <dbReference type="SAM" id="MobiDB-lite"/>
    </source>
</evidence>